<dbReference type="EMBL" id="JAPJZI010000002">
    <property type="protein sequence ID" value="MDA5401473.1"/>
    <property type="molecule type" value="Genomic_DNA"/>
</dbReference>
<evidence type="ECO:0008006" key="4">
    <source>
        <dbReference type="Google" id="ProtNLM"/>
    </source>
</evidence>
<gene>
    <name evidence="2" type="ORF">OQ273_23070</name>
</gene>
<accession>A0A9X3ULY3</accession>
<name>A0A9X3ULY3_9HYPH</name>
<keyword evidence="1" id="KW-1133">Transmembrane helix</keyword>
<keyword evidence="1" id="KW-0472">Membrane</keyword>
<dbReference type="AlphaFoldDB" id="A0A9X3ULY3"/>
<keyword evidence="3" id="KW-1185">Reference proteome</keyword>
<evidence type="ECO:0000313" key="2">
    <source>
        <dbReference type="EMBL" id="MDA5401473.1"/>
    </source>
</evidence>
<comment type="caution">
    <text evidence="2">The sequence shown here is derived from an EMBL/GenBank/DDBJ whole genome shotgun (WGS) entry which is preliminary data.</text>
</comment>
<evidence type="ECO:0000256" key="1">
    <source>
        <dbReference type="SAM" id="Phobius"/>
    </source>
</evidence>
<protein>
    <recommendedName>
        <fullName evidence="4">Transmembrane protein</fullName>
    </recommendedName>
</protein>
<reference evidence="2" key="1">
    <citation type="submission" date="2022-11" db="EMBL/GenBank/DDBJ databases">
        <title>Draft genome sequence of Hoeflea poritis E7-10 and Hoeflea prorocentri PM5-8, separated from scleractinian coral Porites lutea and marine dinoflagellate.</title>
        <authorList>
            <person name="Zhang G."/>
            <person name="Wei Q."/>
            <person name="Cai L."/>
        </authorList>
    </citation>
    <scope>NUCLEOTIDE SEQUENCE</scope>
    <source>
        <strain evidence="2">PM5-8</strain>
    </source>
</reference>
<dbReference type="RefSeq" id="WP_267993457.1">
    <property type="nucleotide sequence ID" value="NZ_JAPJZI010000002.1"/>
</dbReference>
<keyword evidence="1" id="KW-0812">Transmembrane</keyword>
<sequence length="104" mass="11536">MGNDDFWSSVYSASSEEKRQGRFSLVRIALLFGSAAVAFALIIPPMINTPSDDWELISRSRGLDYTTTATVRRSREYTIQRSVLQPLSSSVCIIEPSGRQTGDC</sequence>
<organism evidence="2 3">
    <name type="scientific">Hoeflea prorocentri</name>
    <dbReference type="NCBI Taxonomy" id="1922333"/>
    <lineage>
        <taxon>Bacteria</taxon>
        <taxon>Pseudomonadati</taxon>
        <taxon>Pseudomonadota</taxon>
        <taxon>Alphaproteobacteria</taxon>
        <taxon>Hyphomicrobiales</taxon>
        <taxon>Rhizobiaceae</taxon>
        <taxon>Hoeflea</taxon>
    </lineage>
</organism>
<proteinExistence type="predicted"/>
<feature type="transmembrane region" description="Helical" evidence="1">
    <location>
        <begin position="28"/>
        <end position="47"/>
    </location>
</feature>
<dbReference type="Proteomes" id="UP001151234">
    <property type="component" value="Unassembled WGS sequence"/>
</dbReference>
<evidence type="ECO:0000313" key="3">
    <source>
        <dbReference type="Proteomes" id="UP001151234"/>
    </source>
</evidence>